<accession>A0AA90YZK3</accession>
<evidence type="ECO:0000259" key="1">
    <source>
        <dbReference type="Pfam" id="PF20056"/>
    </source>
</evidence>
<evidence type="ECO:0000313" key="2">
    <source>
        <dbReference type="EMBL" id="NOE17961.1"/>
    </source>
</evidence>
<dbReference type="EMBL" id="WVRA01000002">
    <property type="protein sequence ID" value="NOE17961.1"/>
    <property type="molecule type" value="Genomic_DNA"/>
</dbReference>
<dbReference type="AlphaFoldDB" id="A0AA90YZK3"/>
<sequence length="83" mass="9224">MPTHETLRLHAGLVDDMARMLDIDLEEAAIDGSVSVDQISDAVLRCTDCPNPDHCKSLLNDPGSARRTPEYCRNQELLHNLLP</sequence>
<organism evidence="2 3">
    <name type="scientific">Ruegeria atlantica</name>
    <dbReference type="NCBI Taxonomy" id="81569"/>
    <lineage>
        <taxon>Bacteria</taxon>
        <taxon>Pseudomonadati</taxon>
        <taxon>Pseudomonadota</taxon>
        <taxon>Alphaproteobacteria</taxon>
        <taxon>Rhodobacterales</taxon>
        <taxon>Roseobacteraceae</taxon>
        <taxon>Ruegeria</taxon>
    </lineage>
</organism>
<dbReference type="RefSeq" id="WP_152458952.1">
    <property type="nucleotide sequence ID" value="NZ_WVRA01000002.1"/>
</dbReference>
<comment type="caution">
    <text evidence="2">The sequence shown here is derived from an EMBL/GenBank/DDBJ whole genome shotgun (WGS) entry which is preliminary data.</text>
</comment>
<dbReference type="Pfam" id="PF20056">
    <property type="entry name" value="DUF6455"/>
    <property type="match status" value="1"/>
</dbReference>
<protein>
    <recommendedName>
        <fullName evidence="1">DUF6455 domain-containing protein</fullName>
    </recommendedName>
</protein>
<feature type="domain" description="DUF6455" evidence="1">
    <location>
        <begin position="1"/>
        <end position="81"/>
    </location>
</feature>
<reference evidence="2" key="1">
    <citation type="submission" date="2019-12" db="EMBL/GenBank/DDBJ databases">
        <title>Ruegeria JWLKs population differentiation of coral mucus and skeleton niches.</title>
        <authorList>
            <person name="Luo D."/>
        </authorList>
    </citation>
    <scope>NUCLEOTIDE SEQUENCE</scope>
    <source>
        <strain evidence="2">HKCCD6181</strain>
    </source>
</reference>
<dbReference type="Proteomes" id="UP000597886">
    <property type="component" value="Unassembled WGS sequence"/>
</dbReference>
<proteinExistence type="predicted"/>
<name>A0AA90YZK3_9RHOB</name>
<evidence type="ECO:0000313" key="3">
    <source>
        <dbReference type="Proteomes" id="UP000597886"/>
    </source>
</evidence>
<dbReference type="InterPro" id="IPR045601">
    <property type="entry name" value="DUF6455"/>
</dbReference>
<gene>
    <name evidence="2" type="ORF">GS634_07465</name>
</gene>